<dbReference type="InterPro" id="IPR000519">
    <property type="entry name" value="P_trefoil_dom"/>
</dbReference>
<feature type="chain" id="PRO_5003578252" description="P-type domain-containing protein" evidence="4">
    <location>
        <begin position="17"/>
        <end position="409"/>
    </location>
</feature>
<reference evidence="6" key="3">
    <citation type="submission" date="2025-09" db="UniProtKB">
        <authorList>
            <consortium name="Ensembl"/>
        </authorList>
    </citation>
    <scope>IDENTIFICATION</scope>
</reference>
<dbReference type="GeneTree" id="ENSGT00980000200214"/>
<dbReference type="Ensembl" id="ENSCSAVT00000007805.1">
    <property type="protein sequence ID" value="ENSCSAVP00000007705.1"/>
    <property type="gene ID" value="ENSCSAVG00000004608.1"/>
</dbReference>
<dbReference type="SUPFAM" id="SSF82895">
    <property type="entry name" value="TSP-1 type 1 repeat"/>
    <property type="match status" value="3"/>
</dbReference>
<evidence type="ECO:0000313" key="7">
    <source>
        <dbReference type="Proteomes" id="UP000007875"/>
    </source>
</evidence>
<reference evidence="6" key="2">
    <citation type="submission" date="2025-08" db="UniProtKB">
        <authorList>
            <consortium name="Ensembl"/>
        </authorList>
    </citation>
    <scope>IDENTIFICATION</scope>
</reference>
<keyword evidence="4" id="KW-0732">Signal</keyword>
<dbReference type="PRINTS" id="PR01705">
    <property type="entry name" value="TSP1REPEAT"/>
</dbReference>
<keyword evidence="1" id="KW-0677">Repeat</keyword>
<dbReference type="SUPFAM" id="SSF57492">
    <property type="entry name" value="Trefoil"/>
    <property type="match status" value="2"/>
</dbReference>
<dbReference type="Proteomes" id="UP000007875">
    <property type="component" value="Unassembled WGS sequence"/>
</dbReference>
<sequence>MYIPGFILILAVSVFGQLQDIPVEKCKCWVPTYNRVACNQYNPNIPQGQCESMGCCYHDSGLYTTPKCYRMTGRCPPQQCLIPASQRTVCITANLASTRCLNGQCCYDGGSAPHCYQSIGRQPVPRYDTSVRRSMFSDGGGENIPHMPKGYLRQGNAMLIVGGCERATMPCGTTKTTKEQCMRFMCCWMPSRKTPSGQTCFTSIYNFIKFPFAKWNNWGNWEACSTTTPCVTGTQNRRRTCENQKVNGPGCQGSDVESRSCTTCTVSWGAWTAYGACVSSETLCASGTQTRTRQCQNSAAVVQPSSSCTGVDTENQVCNANLCPTYTPWSGACSVTCGGGTQNRARTCTTTPAGPIPASCTAETGVACNTQSCNKDLDIMFIVDSSDQLDLCSTKESALSIIAPFASTN</sequence>
<feature type="domain" description="P-type" evidence="5">
    <location>
        <begin position="78"/>
        <end position="119"/>
    </location>
</feature>
<evidence type="ECO:0000256" key="1">
    <source>
        <dbReference type="ARBA" id="ARBA00022737"/>
    </source>
</evidence>
<dbReference type="InterPro" id="IPR036383">
    <property type="entry name" value="TSP1_rpt_sf"/>
</dbReference>
<feature type="disulfide bond" evidence="3">
    <location>
        <begin position="90"/>
        <end position="105"/>
    </location>
</feature>
<name>H2YQU7_CIOSA</name>
<dbReference type="InterPro" id="IPR000884">
    <property type="entry name" value="TSP1_rpt"/>
</dbReference>
<evidence type="ECO:0000256" key="2">
    <source>
        <dbReference type="ARBA" id="ARBA00023157"/>
    </source>
</evidence>
<dbReference type="Gene3D" id="2.20.100.10">
    <property type="entry name" value="Thrombospondin type-1 (TSP1) repeat"/>
    <property type="match status" value="3"/>
</dbReference>
<dbReference type="Pfam" id="PF00088">
    <property type="entry name" value="Trefoil"/>
    <property type="match status" value="1"/>
</dbReference>
<protein>
    <recommendedName>
        <fullName evidence="5">P-type domain-containing protein</fullName>
    </recommendedName>
</protein>
<evidence type="ECO:0000256" key="3">
    <source>
        <dbReference type="PROSITE-ProRule" id="PRU00779"/>
    </source>
</evidence>
<dbReference type="OMA" id="CCYDGGS"/>
<dbReference type="InterPro" id="IPR052065">
    <property type="entry name" value="Compl_asym_regulator"/>
</dbReference>
<dbReference type="InterPro" id="IPR044913">
    <property type="entry name" value="P_trefoil_dom_sf"/>
</dbReference>
<evidence type="ECO:0000256" key="4">
    <source>
        <dbReference type="SAM" id="SignalP"/>
    </source>
</evidence>
<dbReference type="AlphaFoldDB" id="H2YQU7"/>
<dbReference type="Gene3D" id="4.10.110.10">
    <property type="entry name" value="Spasmolytic Protein, domain 1"/>
    <property type="match status" value="1"/>
</dbReference>
<feature type="disulfide bond" evidence="3">
    <location>
        <begin position="80"/>
        <end position="106"/>
    </location>
</feature>
<dbReference type="PROSITE" id="PS51448">
    <property type="entry name" value="P_TREFOIL_2"/>
    <property type="match status" value="2"/>
</dbReference>
<keyword evidence="7" id="KW-1185">Reference proteome</keyword>
<dbReference type="Pfam" id="PF00090">
    <property type="entry name" value="TSP_1"/>
    <property type="match status" value="3"/>
</dbReference>
<feature type="signal peptide" evidence="4">
    <location>
        <begin position="1"/>
        <end position="16"/>
    </location>
</feature>
<evidence type="ECO:0000259" key="5">
    <source>
        <dbReference type="PROSITE" id="PS51448"/>
    </source>
</evidence>
<dbReference type="PROSITE" id="PS50092">
    <property type="entry name" value="TSP1"/>
    <property type="match status" value="3"/>
</dbReference>
<reference evidence="7" key="1">
    <citation type="submission" date="2003-08" db="EMBL/GenBank/DDBJ databases">
        <authorList>
            <person name="Birren B."/>
            <person name="Nusbaum C."/>
            <person name="Abebe A."/>
            <person name="Abouelleil A."/>
            <person name="Adekoya E."/>
            <person name="Ait-zahra M."/>
            <person name="Allen N."/>
            <person name="Allen T."/>
            <person name="An P."/>
            <person name="Anderson M."/>
            <person name="Anderson S."/>
            <person name="Arachchi H."/>
            <person name="Armbruster J."/>
            <person name="Bachantsang P."/>
            <person name="Baldwin J."/>
            <person name="Barry A."/>
            <person name="Bayul T."/>
            <person name="Blitshsteyn B."/>
            <person name="Bloom T."/>
            <person name="Blye J."/>
            <person name="Boguslavskiy L."/>
            <person name="Borowsky M."/>
            <person name="Boukhgalter B."/>
            <person name="Brunache A."/>
            <person name="Butler J."/>
            <person name="Calixte N."/>
            <person name="Calvo S."/>
            <person name="Camarata J."/>
            <person name="Campo K."/>
            <person name="Chang J."/>
            <person name="Cheshatsang Y."/>
            <person name="Citroen M."/>
            <person name="Collymore A."/>
            <person name="Considine T."/>
            <person name="Cook A."/>
            <person name="Cooke P."/>
            <person name="Corum B."/>
            <person name="Cuomo C."/>
            <person name="David R."/>
            <person name="Dawoe T."/>
            <person name="Degray S."/>
            <person name="Dodge S."/>
            <person name="Dooley K."/>
            <person name="Dorje P."/>
            <person name="Dorjee K."/>
            <person name="Dorris L."/>
            <person name="Duffey N."/>
            <person name="Dupes A."/>
            <person name="Elkins T."/>
            <person name="Engels R."/>
            <person name="Erickson J."/>
            <person name="Farina A."/>
            <person name="Faro S."/>
            <person name="Ferreira P."/>
            <person name="Fischer H."/>
            <person name="Fitzgerald M."/>
            <person name="Foley K."/>
            <person name="Gage D."/>
            <person name="Galagan J."/>
            <person name="Gearin G."/>
            <person name="Gnerre S."/>
            <person name="Gnirke A."/>
            <person name="Goyette A."/>
            <person name="Graham J."/>
            <person name="Grandbois E."/>
            <person name="Gyaltsen K."/>
            <person name="Hafez N."/>
            <person name="Hagopian D."/>
            <person name="Hagos B."/>
            <person name="Hall J."/>
            <person name="Hatcher B."/>
            <person name="Heller A."/>
            <person name="Higgins H."/>
            <person name="Honan T."/>
            <person name="Horn A."/>
            <person name="Houde N."/>
            <person name="Hughes L."/>
            <person name="Hulme W."/>
            <person name="Husby E."/>
            <person name="Iliev I."/>
            <person name="Jaffe D."/>
            <person name="Jones C."/>
            <person name="Kamal M."/>
            <person name="Kamat A."/>
            <person name="Kamvysselis M."/>
            <person name="Karlsson E."/>
            <person name="Kells C."/>
            <person name="Kieu A."/>
            <person name="Kisner P."/>
            <person name="Kodira C."/>
            <person name="Kulbokas E."/>
            <person name="Labutti K."/>
            <person name="Lama D."/>
            <person name="Landers T."/>
            <person name="Leger J."/>
            <person name="Levine S."/>
            <person name="Lewis D."/>
            <person name="Lewis T."/>
            <person name="Lindblad-toh K."/>
            <person name="Liu X."/>
            <person name="Lokyitsang T."/>
            <person name="Lokyitsang Y."/>
            <person name="Lucien O."/>
            <person name="Lui A."/>
            <person name="Ma L.J."/>
            <person name="Mabbitt R."/>
            <person name="Macdonald J."/>
            <person name="Maclean C."/>
            <person name="Major J."/>
            <person name="Manning J."/>
            <person name="Marabella R."/>
            <person name="Maru K."/>
            <person name="Matthews C."/>
            <person name="Mauceli E."/>
            <person name="Mccarthy M."/>
            <person name="Mcdonough S."/>
            <person name="Mcghee T."/>
            <person name="Meldrim J."/>
            <person name="Meneus L."/>
            <person name="Mesirov J."/>
            <person name="Mihalev A."/>
            <person name="Mihova T."/>
            <person name="Mikkelsen T."/>
            <person name="Mlenga V."/>
            <person name="Moru K."/>
            <person name="Mozes J."/>
            <person name="Mulrain L."/>
            <person name="Munson G."/>
            <person name="Naylor J."/>
            <person name="Newes C."/>
            <person name="Nguyen C."/>
            <person name="Nguyen N."/>
            <person name="Nguyen T."/>
            <person name="Nicol R."/>
            <person name="Nielsen C."/>
            <person name="Nizzari M."/>
            <person name="Norbu C."/>
            <person name="Norbu N."/>
            <person name="O'donnell P."/>
            <person name="Okoawo O."/>
            <person name="O'leary S."/>
            <person name="Omotosho B."/>
            <person name="O'neill K."/>
            <person name="Osman S."/>
            <person name="Parker S."/>
            <person name="Perrin D."/>
            <person name="Phunkhang P."/>
            <person name="Piqani B."/>
            <person name="Purcell S."/>
            <person name="Rachupka T."/>
            <person name="Ramasamy U."/>
            <person name="Rameau R."/>
            <person name="Ray V."/>
            <person name="Raymond C."/>
            <person name="Retta R."/>
            <person name="Richardson S."/>
            <person name="Rise C."/>
            <person name="Rodriguez J."/>
            <person name="Rogers J."/>
            <person name="Rogov P."/>
            <person name="Rutman M."/>
            <person name="Schupbach R."/>
            <person name="Seaman C."/>
            <person name="Settipalli S."/>
            <person name="Sharpe T."/>
            <person name="Sheridan J."/>
            <person name="Sherpa N."/>
            <person name="Shi J."/>
            <person name="Smirnov S."/>
            <person name="Smith C."/>
            <person name="Sougnez C."/>
            <person name="Spencer B."/>
            <person name="Stalker J."/>
            <person name="Stange-thomann N."/>
            <person name="Stavropoulos S."/>
            <person name="Stetson K."/>
            <person name="Stone C."/>
            <person name="Stone S."/>
            <person name="Stubbs M."/>
            <person name="Talamas J."/>
            <person name="Tchuinga P."/>
            <person name="Tenzing P."/>
            <person name="Tesfaye S."/>
            <person name="Theodore J."/>
            <person name="Thoulutsang Y."/>
            <person name="Topham K."/>
            <person name="Towey S."/>
            <person name="Tsamla T."/>
            <person name="Tsomo N."/>
            <person name="Vallee D."/>
            <person name="Vassiliev H."/>
            <person name="Venkataraman V."/>
            <person name="Vinson J."/>
            <person name="Vo A."/>
            <person name="Wade C."/>
            <person name="Wang S."/>
            <person name="Wangchuk T."/>
            <person name="Wangdi T."/>
            <person name="Whittaker C."/>
            <person name="Wilkinson J."/>
            <person name="Wu Y."/>
            <person name="Wyman D."/>
            <person name="Yadav S."/>
            <person name="Yang S."/>
            <person name="Yang X."/>
            <person name="Yeager S."/>
            <person name="Yee E."/>
            <person name="Young G."/>
            <person name="Zainoun J."/>
            <person name="Zembeck L."/>
            <person name="Zimmer A."/>
            <person name="Zody M."/>
            <person name="Lander E."/>
        </authorList>
    </citation>
    <scope>NUCLEOTIDE SEQUENCE [LARGE SCALE GENOMIC DNA]</scope>
</reference>
<organism evidence="6 7">
    <name type="scientific">Ciona savignyi</name>
    <name type="common">Pacific transparent sea squirt</name>
    <dbReference type="NCBI Taxonomy" id="51511"/>
    <lineage>
        <taxon>Eukaryota</taxon>
        <taxon>Metazoa</taxon>
        <taxon>Chordata</taxon>
        <taxon>Tunicata</taxon>
        <taxon>Ascidiacea</taxon>
        <taxon>Phlebobranchia</taxon>
        <taxon>Cionidae</taxon>
        <taxon>Ciona</taxon>
    </lineage>
</organism>
<evidence type="ECO:0000313" key="6">
    <source>
        <dbReference type="Ensembl" id="ENSCSAVP00000007705.1"/>
    </source>
</evidence>
<proteinExistence type="predicted"/>
<comment type="caution">
    <text evidence="3">Lacks conserved residue(s) required for the propagation of feature annotation.</text>
</comment>
<dbReference type="SMART" id="SM00209">
    <property type="entry name" value="TSP1"/>
    <property type="match status" value="3"/>
</dbReference>
<keyword evidence="2 3" id="KW-1015">Disulfide bond</keyword>
<accession>H2YQU7</accession>
<feature type="domain" description="P-type" evidence="5">
    <location>
        <begin position="24"/>
        <end position="72"/>
    </location>
</feature>
<dbReference type="HOGENOM" id="CLU_701213_0_0_1"/>
<dbReference type="PANTHER" id="PTHR22906">
    <property type="entry name" value="PROPERDIN"/>
    <property type="match status" value="1"/>
</dbReference>